<keyword evidence="3" id="KW-0378">Hydrolase</keyword>
<dbReference type="GO" id="GO:0000166">
    <property type="term" value="F:nucleotide binding"/>
    <property type="evidence" value="ECO:0007669"/>
    <property type="project" value="UniProtKB-KW"/>
</dbReference>
<dbReference type="PRINTS" id="PR01607">
    <property type="entry name" value="APYRASEFAMLY"/>
</dbReference>
<evidence type="ECO:0000256" key="1">
    <source>
        <dbReference type="ARBA" id="ARBA00006654"/>
    </source>
</evidence>
<accession>A0A928HIK3</accession>
<keyword evidence="2 3" id="KW-0732">Signal</keyword>
<comment type="caution">
    <text evidence="6">The sequence shown here is derived from an EMBL/GenBank/DDBJ whole genome shotgun (WGS) entry which is preliminary data.</text>
</comment>
<dbReference type="EMBL" id="SUVG01000003">
    <property type="protein sequence ID" value="MBE6421182.1"/>
    <property type="molecule type" value="Genomic_DNA"/>
</dbReference>
<dbReference type="AlphaFoldDB" id="A0A928HIK3"/>
<dbReference type="GO" id="GO:0046872">
    <property type="term" value="F:metal ion binding"/>
    <property type="evidence" value="ECO:0007669"/>
    <property type="project" value="InterPro"/>
</dbReference>
<dbReference type="GO" id="GO:0009166">
    <property type="term" value="P:nucleotide catabolic process"/>
    <property type="evidence" value="ECO:0007669"/>
    <property type="project" value="InterPro"/>
</dbReference>
<protein>
    <submittedName>
        <fullName evidence="6">Bifunctional metallophosphatase/5'-nucleotidase</fullName>
    </submittedName>
</protein>
<evidence type="ECO:0000256" key="2">
    <source>
        <dbReference type="ARBA" id="ARBA00022729"/>
    </source>
</evidence>
<dbReference type="GO" id="GO:0016788">
    <property type="term" value="F:hydrolase activity, acting on ester bonds"/>
    <property type="evidence" value="ECO:0007669"/>
    <property type="project" value="InterPro"/>
</dbReference>
<dbReference type="Pfam" id="PF02872">
    <property type="entry name" value="5_nucleotid_C"/>
    <property type="match status" value="1"/>
</dbReference>
<dbReference type="SUPFAM" id="SSF55816">
    <property type="entry name" value="5'-nucleotidase (syn. UDP-sugar hydrolase), C-terminal domain"/>
    <property type="match status" value="1"/>
</dbReference>
<dbReference type="InterPro" id="IPR004843">
    <property type="entry name" value="Calcineurin-like_PHP"/>
</dbReference>
<feature type="signal peptide" evidence="3">
    <location>
        <begin position="1"/>
        <end position="18"/>
    </location>
</feature>
<feature type="domain" description="5'-Nucleotidase C-terminal" evidence="5">
    <location>
        <begin position="300"/>
        <end position="442"/>
    </location>
</feature>
<dbReference type="PANTHER" id="PTHR11575">
    <property type="entry name" value="5'-NUCLEOTIDASE-RELATED"/>
    <property type="match status" value="1"/>
</dbReference>
<name>A0A928HIK3_9BACT</name>
<comment type="similarity">
    <text evidence="1 3">Belongs to the 5'-nucleotidase family.</text>
</comment>
<dbReference type="InterPro" id="IPR006179">
    <property type="entry name" value="5_nucleotidase/apyrase"/>
</dbReference>
<dbReference type="InterPro" id="IPR029052">
    <property type="entry name" value="Metallo-depent_PP-like"/>
</dbReference>
<gene>
    <name evidence="6" type="ORF">E7027_03500</name>
</gene>
<feature type="chain" id="PRO_5038168454" evidence="3">
    <location>
        <begin position="19"/>
        <end position="486"/>
    </location>
</feature>
<dbReference type="SUPFAM" id="SSF56300">
    <property type="entry name" value="Metallo-dependent phosphatases"/>
    <property type="match status" value="1"/>
</dbReference>
<evidence type="ECO:0000313" key="6">
    <source>
        <dbReference type="EMBL" id="MBE6421182.1"/>
    </source>
</evidence>
<dbReference type="Proteomes" id="UP000725649">
    <property type="component" value="Unassembled WGS sequence"/>
</dbReference>
<dbReference type="InterPro" id="IPR036907">
    <property type="entry name" value="5'-Nucleotdase_C_sf"/>
</dbReference>
<sequence>MKRLLLLAVLLLPVVLFAKTTTIYHTSDTHGFFYPKNGQGGFAALAAVLKSGPKDYLLLDSGDFSNGTVEAKNSKGLKAVEFMNEMGYHASTIGNHEFDFYEEAVPAILAKSEFAVLAANFFEKDTQKHPAGVLPYKVFEVDGTKIAVIGLGNRNPTKKTVKYMFTKPLVALENALTKVEKENPDVVTVIVHDSLQDDKHGIESYVGDIGRQFSGRVHIVFGGHAHKIFQNTYEKEVLFVESGSNIQYVSQVTVTTEDKTGKFVSATSQLIPLEIAKTGQDEKILAVGERLREPGVDEVVGQSPAVLTKKPATQGHRDGSLDNWIADLGKQYTGVEVFIHNTGGTRVDMPQGPITKRDLIDIHPFDNTVTEMTVSGRFLKSVVLSGLVPWSRFAFSGLTVTYQVNKKGKVKNLKIWVNGKRLKNRKMYKIATNSYIAGGGSEGYLFKQIPDEDKKQVGTKTIRDMMEDGLRAGIKEVPATGRILEK</sequence>
<keyword evidence="3" id="KW-0547">Nucleotide-binding</keyword>
<evidence type="ECO:0000259" key="5">
    <source>
        <dbReference type="Pfam" id="PF02872"/>
    </source>
</evidence>
<dbReference type="PANTHER" id="PTHR11575:SF24">
    <property type="entry name" value="5'-NUCLEOTIDASE"/>
    <property type="match status" value="1"/>
</dbReference>
<reference evidence="6" key="1">
    <citation type="submission" date="2019-04" db="EMBL/GenBank/DDBJ databases">
        <title>Evolution of Biomass-Degrading Anaerobic Consortia Revealed by Metagenomics.</title>
        <authorList>
            <person name="Peng X."/>
        </authorList>
    </citation>
    <scope>NUCLEOTIDE SEQUENCE</scope>
    <source>
        <strain evidence="6">SIG66</strain>
    </source>
</reference>
<organism evidence="6 7">
    <name type="scientific">Candidatus Avelusimicrobium gallicola</name>
    <dbReference type="NCBI Taxonomy" id="2562704"/>
    <lineage>
        <taxon>Bacteria</taxon>
        <taxon>Pseudomonadati</taxon>
        <taxon>Elusimicrobiota</taxon>
        <taxon>Elusimicrobia</taxon>
        <taxon>Elusimicrobiales</taxon>
        <taxon>Elusimicrobiaceae</taxon>
        <taxon>Candidatus Avelusimicrobium</taxon>
    </lineage>
</organism>
<dbReference type="InterPro" id="IPR006146">
    <property type="entry name" value="5'-Nucleotdase_CS"/>
</dbReference>
<evidence type="ECO:0000259" key="4">
    <source>
        <dbReference type="Pfam" id="PF00149"/>
    </source>
</evidence>
<dbReference type="Gene3D" id="3.60.21.10">
    <property type="match status" value="1"/>
</dbReference>
<feature type="domain" description="Calcineurin-like phosphoesterase" evidence="4">
    <location>
        <begin position="22"/>
        <end position="227"/>
    </location>
</feature>
<dbReference type="Pfam" id="PF00149">
    <property type="entry name" value="Metallophos"/>
    <property type="match status" value="1"/>
</dbReference>
<dbReference type="Gene3D" id="3.90.780.10">
    <property type="entry name" value="5'-Nucleotidase, C-terminal domain"/>
    <property type="match status" value="1"/>
</dbReference>
<evidence type="ECO:0000256" key="3">
    <source>
        <dbReference type="RuleBase" id="RU362119"/>
    </source>
</evidence>
<dbReference type="CDD" id="cd00845">
    <property type="entry name" value="MPP_UshA_N_like"/>
    <property type="match status" value="1"/>
</dbReference>
<dbReference type="PROSITE" id="PS00786">
    <property type="entry name" value="5_NUCLEOTIDASE_2"/>
    <property type="match status" value="1"/>
</dbReference>
<evidence type="ECO:0000313" key="7">
    <source>
        <dbReference type="Proteomes" id="UP000725649"/>
    </source>
</evidence>
<dbReference type="InterPro" id="IPR008334">
    <property type="entry name" value="5'-Nucleotdase_C"/>
</dbReference>
<proteinExistence type="inferred from homology"/>